<dbReference type="EMBL" id="CP060783">
    <property type="protein sequence ID" value="QNP48900.1"/>
    <property type="molecule type" value="Genomic_DNA"/>
</dbReference>
<sequence length="257" mass="29067">MVHVSHPAILVFGVLAWLLQFALKLVWVTQNSVADSTWPWLWALAFVVDLLVAGALVVQLIRALYWHPRGKAQVAAAVRKERDRIARELHDQVGSQLVNAMMLFDAQQHDSRMNPVMLTLEQCMLDLRLLVDVMSDSKGNLAEKLATLRHRLQPVLDKRGIQLHWMIDAEPDDQLPTGRRARELCRLVQEAVSNVLQHSKATELKIELRPFTESGHNRDWLLRVADNGVGIHNSANDGYVGRGLEHMKRRALRAGGL</sequence>
<dbReference type="CDD" id="cd16917">
    <property type="entry name" value="HATPase_UhpB-NarQ-NarX-like"/>
    <property type="match status" value="1"/>
</dbReference>
<dbReference type="AlphaFoldDB" id="A0A7H0GKT4"/>
<protein>
    <submittedName>
        <fullName evidence="7">ATP-binding protein</fullName>
    </submittedName>
</protein>
<dbReference type="GO" id="GO:0005524">
    <property type="term" value="F:ATP binding"/>
    <property type="evidence" value="ECO:0007669"/>
    <property type="project" value="UniProtKB-KW"/>
</dbReference>
<keyword evidence="1" id="KW-0808">Transferase</keyword>
<dbReference type="RefSeq" id="WP_187724492.1">
    <property type="nucleotide sequence ID" value="NZ_CP060783.1"/>
</dbReference>
<evidence type="ECO:0000259" key="5">
    <source>
        <dbReference type="Pfam" id="PF02518"/>
    </source>
</evidence>
<evidence type="ECO:0000256" key="2">
    <source>
        <dbReference type="ARBA" id="ARBA00022777"/>
    </source>
</evidence>
<feature type="domain" description="Histidine kinase/HSP90-like ATPase" evidence="5">
    <location>
        <begin position="182"/>
        <end position="234"/>
    </location>
</feature>
<keyword evidence="3" id="KW-0902">Two-component regulatory system</keyword>
<evidence type="ECO:0000313" key="7">
    <source>
        <dbReference type="EMBL" id="QNP48900.1"/>
    </source>
</evidence>
<dbReference type="InterPro" id="IPR011712">
    <property type="entry name" value="Sig_transdc_His_kin_sub3_dim/P"/>
</dbReference>
<evidence type="ECO:0000256" key="3">
    <source>
        <dbReference type="ARBA" id="ARBA00023012"/>
    </source>
</evidence>
<dbReference type="Pfam" id="PF02518">
    <property type="entry name" value="HATPase_c"/>
    <property type="match status" value="1"/>
</dbReference>
<keyword evidence="2" id="KW-0418">Kinase</keyword>
<dbReference type="GO" id="GO:0016020">
    <property type="term" value="C:membrane"/>
    <property type="evidence" value="ECO:0007669"/>
    <property type="project" value="InterPro"/>
</dbReference>
<dbReference type="GO" id="GO:0000155">
    <property type="term" value="F:phosphorelay sensor kinase activity"/>
    <property type="evidence" value="ECO:0007669"/>
    <property type="project" value="InterPro"/>
</dbReference>
<feature type="domain" description="Signal transduction histidine kinase subgroup 3 dimerisation and phosphoacceptor" evidence="6">
    <location>
        <begin position="81"/>
        <end position="117"/>
    </location>
</feature>
<evidence type="ECO:0000256" key="4">
    <source>
        <dbReference type="SAM" id="Phobius"/>
    </source>
</evidence>
<dbReference type="Pfam" id="PF07730">
    <property type="entry name" value="HisKA_3"/>
    <property type="match status" value="1"/>
</dbReference>
<evidence type="ECO:0000259" key="6">
    <source>
        <dbReference type="Pfam" id="PF07730"/>
    </source>
</evidence>
<accession>A0A7H0GKT4</accession>
<dbReference type="Gene3D" id="6.10.250.2870">
    <property type="match status" value="1"/>
</dbReference>
<evidence type="ECO:0000256" key="1">
    <source>
        <dbReference type="ARBA" id="ARBA00022679"/>
    </source>
</evidence>
<dbReference type="KEGG" id="daer:H9K75_01470"/>
<reference evidence="7 8" key="1">
    <citation type="submission" date="2020-08" db="EMBL/GenBank/DDBJ databases">
        <title>Genome sequence of Diaphorobacter aerolatus KACC 16536T.</title>
        <authorList>
            <person name="Hyun D.-W."/>
            <person name="Bae J.-W."/>
        </authorList>
    </citation>
    <scope>NUCLEOTIDE SEQUENCE [LARGE SCALE GENOMIC DNA]</scope>
    <source>
        <strain evidence="7 8">KACC 16536</strain>
    </source>
</reference>
<dbReference type="InterPro" id="IPR003594">
    <property type="entry name" value="HATPase_dom"/>
</dbReference>
<keyword evidence="4" id="KW-1133">Transmembrane helix</keyword>
<dbReference type="GO" id="GO:0046983">
    <property type="term" value="F:protein dimerization activity"/>
    <property type="evidence" value="ECO:0007669"/>
    <property type="project" value="InterPro"/>
</dbReference>
<dbReference type="Proteomes" id="UP000516028">
    <property type="component" value="Chromosome"/>
</dbReference>
<dbReference type="InterPro" id="IPR050482">
    <property type="entry name" value="Sensor_HK_TwoCompSys"/>
</dbReference>
<proteinExistence type="predicted"/>
<feature type="transmembrane region" description="Helical" evidence="4">
    <location>
        <begin position="40"/>
        <end position="61"/>
    </location>
</feature>
<keyword evidence="4" id="KW-0472">Membrane</keyword>
<evidence type="ECO:0000313" key="8">
    <source>
        <dbReference type="Proteomes" id="UP000516028"/>
    </source>
</evidence>
<keyword evidence="7" id="KW-0067">ATP-binding</keyword>
<organism evidence="7 8">
    <name type="scientific">Diaphorobacter aerolatus</name>
    <dbReference type="NCBI Taxonomy" id="1288495"/>
    <lineage>
        <taxon>Bacteria</taxon>
        <taxon>Pseudomonadati</taxon>
        <taxon>Pseudomonadota</taxon>
        <taxon>Betaproteobacteria</taxon>
        <taxon>Burkholderiales</taxon>
        <taxon>Comamonadaceae</taxon>
        <taxon>Diaphorobacter</taxon>
    </lineage>
</organism>
<keyword evidence="7" id="KW-0547">Nucleotide-binding</keyword>
<gene>
    <name evidence="7" type="ORF">H9K75_01470</name>
</gene>
<keyword evidence="4" id="KW-0812">Transmembrane</keyword>
<dbReference type="SUPFAM" id="SSF55874">
    <property type="entry name" value="ATPase domain of HSP90 chaperone/DNA topoisomerase II/histidine kinase"/>
    <property type="match status" value="1"/>
</dbReference>
<dbReference type="PANTHER" id="PTHR24421">
    <property type="entry name" value="NITRATE/NITRITE SENSOR PROTEIN NARX-RELATED"/>
    <property type="match status" value="1"/>
</dbReference>
<dbReference type="InterPro" id="IPR036890">
    <property type="entry name" value="HATPase_C_sf"/>
</dbReference>
<name>A0A7H0GKT4_9BURK</name>
<keyword evidence="8" id="KW-1185">Reference proteome</keyword>